<evidence type="ECO:0000256" key="1">
    <source>
        <dbReference type="ARBA" id="ARBA00004141"/>
    </source>
</evidence>
<sequence>MNSIWKLVALSFLVANNFGGAMASANTKIMNLYKQKSYYAFEFTSTVNSIVTVSIIVGFMLGAMFASTLAKKFSKRKIGAIASAFACLFNLLSMIPVHWIYLSVMRVFLGASITTITTIIPGWLFDLSPAAKRSLLSSTYQFFLTFGIFISSTVMLGIKSDVDKFWQAFLYDAVVNVACSFVCLSIKEETAPVHGLQTQVQETNQTVQEQNNTVLENKNEITWGSKQLRRAKLTIVLFSIGSQISGINVVIMYATQIFQNYFDSPMSDVYGSLIAAGVNAVSTLPALPFVSKFNRKTILFFGWFLMNLGHLMLIAAYVFDVQLLILIGSIVFLLGFEFGPGTMMVVVLGEIHPRKFNQQLNSFGYTIMWIVNIIVVITFPYFEKIVWAAYTIYFAVSFICGVILCKIMPETRGKSSDEIDSEVLGIKTVQDEIIKDDLTKIANDETPVGRRGMKRKSSHVFKTRIFPDRGVYFTIFK</sequence>
<dbReference type="PANTHER" id="PTHR48022">
    <property type="entry name" value="PLASTIDIC GLUCOSE TRANSPORTER 4"/>
    <property type="match status" value="1"/>
</dbReference>
<evidence type="ECO:0000313" key="10">
    <source>
        <dbReference type="EMBL" id="CAL6068339.1"/>
    </source>
</evidence>
<dbReference type="GO" id="GO:0005351">
    <property type="term" value="F:carbohydrate:proton symporter activity"/>
    <property type="evidence" value="ECO:0007669"/>
    <property type="project" value="TreeGrafter"/>
</dbReference>
<keyword evidence="7" id="KW-0732">Signal</keyword>
<name>A0AA86PYS8_9EUKA</name>
<evidence type="ECO:0000256" key="7">
    <source>
        <dbReference type="SAM" id="SignalP"/>
    </source>
</evidence>
<dbReference type="InterPro" id="IPR050360">
    <property type="entry name" value="MFS_Sugar_Transporters"/>
</dbReference>
<dbReference type="Pfam" id="PF00083">
    <property type="entry name" value="Sugar_tr"/>
    <property type="match status" value="1"/>
</dbReference>
<gene>
    <name evidence="9" type="ORF">HINF_LOCUS34242</name>
    <name evidence="10" type="ORF">HINF_LOCUS53454</name>
</gene>
<feature type="transmembrane region" description="Helical" evidence="6">
    <location>
        <begin position="78"/>
        <end position="101"/>
    </location>
</feature>
<feature type="transmembrane region" description="Helical" evidence="6">
    <location>
        <begin position="107"/>
        <end position="127"/>
    </location>
</feature>
<dbReference type="EMBL" id="CATOUU010000763">
    <property type="protein sequence ID" value="CAI9946597.1"/>
    <property type="molecule type" value="Genomic_DNA"/>
</dbReference>
<feature type="transmembrane region" description="Helical" evidence="6">
    <location>
        <begin position="360"/>
        <end position="379"/>
    </location>
</feature>
<comment type="subcellular location">
    <subcellularLocation>
        <location evidence="1">Membrane</location>
        <topology evidence="1">Multi-pass membrane protein</topology>
    </subcellularLocation>
</comment>
<proteinExistence type="inferred from homology"/>
<organism evidence="9">
    <name type="scientific">Hexamita inflata</name>
    <dbReference type="NCBI Taxonomy" id="28002"/>
    <lineage>
        <taxon>Eukaryota</taxon>
        <taxon>Metamonada</taxon>
        <taxon>Diplomonadida</taxon>
        <taxon>Hexamitidae</taxon>
        <taxon>Hexamitinae</taxon>
        <taxon>Hexamita</taxon>
    </lineage>
</organism>
<feature type="signal peptide" evidence="7">
    <location>
        <begin position="1"/>
        <end position="23"/>
    </location>
</feature>
<keyword evidence="5 6" id="KW-0472">Membrane</keyword>
<comment type="similarity">
    <text evidence="2">Belongs to the major facilitator superfamily. Sugar transporter (TC 2.A.1.1) family.</text>
</comment>
<evidence type="ECO:0000256" key="2">
    <source>
        <dbReference type="ARBA" id="ARBA00010992"/>
    </source>
</evidence>
<dbReference type="SUPFAM" id="SSF103473">
    <property type="entry name" value="MFS general substrate transporter"/>
    <property type="match status" value="1"/>
</dbReference>
<feature type="domain" description="Major facilitator superfamily (MFS) profile" evidence="8">
    <location>
        <begin position="12"/>
        <end position="412"/>
    </location>
</feature>
<dbReference type="Gene3D" id="1.20.1250.20">
    <property type="entry name" value="MFS general substrate transporter like domains"/>
    <property type="match status" value="2"/>
</dbReference>
<feature type="transmembrane region" description="Helical" evidence="6">
    <location>
        <begin position="325"/>
        <end position="348"/>
    </location>
</feature>
<dbReference type="EMBL" id="CAXDID020000272">
    <property type="protein sequence ID" value="CAL6068339.1"/>
    <property type="molecule type" value="Genomic_DNA"/>
</dbReference>
<keyword evidence="4 6" id="KW-1133">Transmembrane helix</keyword>
<dbReference type="Proteomes" id="UP001642409">
    <property type="component" value="Unassembled WGS sequence"/>
</dbReference>
<dbReference type="InterPro" id="IPR005828">
    <property type="entry name" value="MFS_sugar_transport-like"/>
</dbReference>
<accession>A0AA86PYS8</accession>
<keyword evidence="11" id="KW-1185">Reference proteome</keyword>
<dbReference type="GO" id="GO:0016020">
    <property type="term" value="C:membrane"/>
    <property type="evidence" value="ECO:0007669"/>
    <property type="project" value="UniProtKB-SubCell"/>
</dbReference>
<feature type="transmembrane region" description="Helical" evidence="6">
    <location>
        <begin position="47"/>
        <end position="66"/>
    </location>
</feature>
<feature type="transmembrane region" description="Helical" evidence="6">
    <location>
        <begin position="385"/>
        <end position="405"/>
    </location>
</feature>
<evidence type="ECO:0000259" key="8">
    <source>
        <dbReference type="PROSITE" id="PS50850"/>
    </source>
</evidence>
<evidence type="ECO:0000256" key="4">
    <source>
        <dbReference type="ARBA" id="ARBA00022989"/>
    </source>
</evidence>
<feature type="transmembrane region" description="Helical" evidence="6">
    <location>
        <begin position="235"/>
        <end position="258"/>
    </location>
</feature>
<protein>
    <submittedName>
        <fullName evidence="9">Hexose transporter</fullName>
    </submittedName>
    <submittedName>
        <fullName evidence="10">Hexose_transporter</fullName>
    </submittedName>
</protein>
<evidence type="ECO:0000313" key="11">
    <source>
        <dbReference type="Proteomes" id="UP001642409"/>
    </source>
</evidence>
<reference evidence="9" key="1">
    <citation type="submission" date="2023-06" db="EMBL/GenBank/DDBJ databases">
        <authorList>
            <person name="Kurt Z."/>
        </authorList>
    </citation>
    <scope>NUCLEOTIDE SEQUENCE</scope>
</reference>
<feature type="transmembrane region" description="Helical" evidence="6">
    <location>
        <begin position="139"/>
        <end position="159"/>
    </location>
</feature>
<dbReference type="InterPro" id="IPR020846">
    <property type="entry name" value="MFS_dom"/>
</dbReference>
<evidence type="ECO:0000256" key="5">
    <source>
        <dbReference type="ARBA" id="ARBA00023136"/>
    </source>
</evidence>
<dbReference type="PROSITE" id="PS50850">
    <property type="entry name" value="MFS"/>
    <property type="match status" value="1"/>
</dbReference>
<reference evidence="10 11" key="2">
    <citation type="submission" date="2024-07" db="EMBL/GenBank/DDBJ databases">
        <authorList>
            <person name="Akdeniz Z."/>
        </authorList>
    </citation>
    <scope>NUCLEOTIDE SEQUENCE [LARGE SCALE GENOMIC DNA]</scope>
</reference>
<feature type="chain" id="PRO_5041674069" evidence="7">
    <location>
        <begin position="24"/>
        <end position="477"/>
    </location>
</feature>
<keyword evidence="3 6" id="KW-0812">Transmembrane</keyword>
<evidence type="ECO:0000256" key="3">
    <source>
        <dbReference type="ARBA" id="ARBA00022692"/>
    </source>
</evidence>
<comment type="caution">
    <text evidence="9">The sequence shown here is derived from an EMBL/GenBank/DDBJ whole genome shotgun (WGS) entry which is preliminary data.</text>
</comment>
<dbReference type="PANTHER" id="PTHR48022:SF2">
    <property type="entry name" value="PLASTIDIC GLUCOSE TRANSPORTER 4"/>
    <property type="match status" value="1"/>
</dbReference>
<evidence type="ECO:0000256" key="6">
    <source>
        <dbReference type="SAM" id="Phobius"/>
    </source>
</evidence>
<dbReference type="AlphaFoldDB" id="A0AA86PYS8"/>
<feature type="transmembrane region" description="Helical" evidence="6">
    <location>
        <begin position="297"/>
        <end position="319"/>
    </location>
</feature>
<feature type="transmembrane region" description="Helical" evidence="6">
    <location>
        <begin position="270"/>
        <end position="290"/>
    </location>
</feature>
<evidence type="ECO:0000313" key="9">
    <source>
        <dbReference type="EMBL" id="CAI9946597.1"/>
    </source>
</evidence>
<dbReference type="InterPro" id="IPR036259">
    <property type="entry name" value="MFS_trans_sf"/>
</dbReference>